<feature type="compositionally biased region" description="Low complexity" evidence="1">
    <location>
        <begin position="105"/>
        <end position="121"/>
    </location>
</feature>
<evidence type="ECO:0000256" key="1">
    <source>
        <dbReference type="SAM" id="MobiDB-lite"/>
    </source>
</evidence>
<protein>
    <submittedName>
        <fullName evidence="3">Membrane</fullName>
    </submittedName>
</protein>
<accession>A0A9N8E650</accession>
<dbReference type="Proteomes" id="UP001153069">
    <property type="component" value="Unassembled WGS sequence"/>
</dbReference>
<organism evidence="3 4">
    <name type="scientific">Seminavis robusta</name>
    <dbReference type="NCBI Taxonomy" id="568900"/>
    <lineage>
        <taxon>Eukaryota</taxon>
        <taxon>Sar</taxon>
        <taxon>Stramenopiles</taxon>
        <taxon>Ochrophyta</taxon>
        <taxon>Bacillariophyta</taxon>
        <taxon>Bacillariophyceae</taxon>
        <taxon>Bacillariophycidae</taxon>
        <taxon>Naviculales</taxon>
        <taxon>Naviculaceae</taxon>
        <taxon>Seminavis</taxon>
    </lineage>
</organism>
<evidence type="ECO:0000256" key="2">
    <source>
        <dbReference type="SAM" id="Phobius"/>
    </source>
</evidence>
<dbReference type="InterPro" id="IPR015943">
    <property type="entry name" value="WD40/YVTN_repeat-like_dom_sf"/>
</dbReference>
<keyword evidence="2" id="KW-0812">Transmembrane</keyword>
<dbReference type="Gene3D" id="2.130.10.10">
    <property type="entry name" value="YVTN repeat-like/Quinoprotein amine dehydrogenase"/>
    <property type="match status" value="1"/>
</dbReference>
<dbReference type="EMBL" id="CAICTM010000700">
    <property type="protein sequence ID" value="CAB9515237.1"/>
    <property type="molecule type" value="Genomic_DNA"/>
</dbReference>
<evidence type="ECO:0000313" key="4">
    <source>
        <dbReference type="Proteomes" id="UP001153069"/>
    </source>
</evidence>
<keyword evidence="2" id="KW-0472">Membrane</keyword>
<dbReference type="OrthoDB" id="49473at2759"/>
<feature type="region of interest" description="Disordered" evidence="1">
    <location>
        <begin position="103"/>
        <end position="125"/>
    </location>
</feature>
<evidence type="ECO:0000313" key="3">
    <source>
        <dbReference type="EMBL" id="CAB9515237.1"/>
    </source>
</evidence>
<dbReference type="PANTHER" id="PTHR36220:SF1">
    <property type="entry name" value="GAMMA TUBULIN COMPLEX COMPONENT C-TERMINAL DOMAIN-CONTAINING PROTEIN"/>
    <property type="match status" value="1"/>
</dbReference>
<dbReference type="PANTHER" id="PTHR36220">
    <property type="entry name" value="UNNAMED PRODUCT"/>
    <property type="match status" value="1"/>
</dbReference>
<gene>
    <name evidence="3" type="ORF">SEMRO_701_G189790.1</name>
</gene>
<feature type="transmembrane region" description="Helical" evidence="2">
    <location>
        <begin position="152"/>
        <end position="174"/>
    </location>
</feature>
<name>A0A9N8E650_9STRA</name>
<sequence>MTHPKEAMAHMELQQNLEEQSMRRDERFYAAPHVTVKPAALDVNEDIPLDQLSTCELSTAESKAPSSSPGPQLVSVPGAFAIQGMNGSPNPIDAHLDNMEQGNESTFADSDASSNSATGSSEQTDVETLVEAELVKEETLVIAAPYRKKKRWIIIAILVAATLVTVAIVITLNIKDSKEDDVIVPTYTESVQYGNTILGNGGHFGNVVVMSSSGSTIAVGARTRGTVHVYQAIRTSLPLETMNALPKTKVFWKQIGNVLAMGGSVGARGITLSPNGTRLAIGDPKCNLGNKGEPIGHLDGNGTFAIAMAKAGCVGVFDLIDGNWSQTGPTLKGFVDNHNFGRSVDFAVDASGKTILAVGSDQGVTIFKEEQDVAGSMVWEPLGSIILGVTKENQDVKLSENGQRLIVGSKVAPGFAQVFDFNGRDWEQIGQTLEGDGELEGNLGRRVAMSRDGSIVALAGWKTKSRGSDPQTPQTNAGVVKVFEYHGERGFWQPKGQEVWGDESQDKFGHSIALTSDGSRLIVGAIQQRLFGHGYARVFDFVQETSRWTQRGEDLVGVERKDQFGYDVATASGGNGILVAVSAAKGVVDGTDGGYVQVFNLTDM</sequence>
<dbReference type="AlphaFoldDB" id="A0A9N8E650"/>
<dbReference type="InterPro" id="IPR036322">
    <property type="entry name" value="WD40_repeat_dom_sf"/>
</dbReference>
<dbReference type="SUPFAM" id="SSF50978">
    <property type="entry name" value="WD40 repeat-like"/>
    <property type="match status" value="1"/>
</dbReference>
<reference evidence="3" key="1">
    <citation type="submission" date="2020-06" db="EMBL/GenBank/DDBJ databases">
        <authorList>
            <consortium name="Plant Systems Biology data submission"/>
        </authorList>
    </citation>
    <scope>NUCLEOTIDE SEQUENCE</scope>
    <source>
        <strain evidence="3">D6</strain>
    </source>
</reference>
<dbReference type="SUPFAM" id="SSF69322">
    <property type="entry name" value="Tricorn protease domain 2"/>
    <property type="match status" value="1"/>
</dbReference>
<proteinExistence type="predicted"/>
<keyword evidence="2" id="KW-1133">Transmembrane helix</keyword>
<comment type="caution">
    <text evidence="3">The sequence shown here is derived from an EMBL/GenBank/DDBJ whole genome shotgun (WGS) entry which is preliminary data.</text>
</comment>
<keyword evidence="4" id="KW-1185">Reference proteome</keyword>